<comment type="catalytic activity">
    <reaction evidence="12">
        <text>di-trans,octa-cis-undecaprenyl phosphate + UDP-N-acetyl-alpha-D-glucosamine = N-acetyl-alpha-D-glucosaminyl-di-trans,octa-cis-undecaprenyl diphosphate + UMP</text>
        <dbReference type="Rhea" id="RHEA:28090"/>
        <dbReference type="ChEBI" id="CHEBI:57705"/>
        <dbReference type="ChEBI" id="CHEBI:57865"/>
        <dbReference type="ChEBI" id="CHEBI:60392"/>
        <dbReference type="ChEBI" id="CHEBI:62959"/>
        <dbReference type="EC" id="2.7.8.33"/>
    </reaction>
</comment>
<comment type="cofactor">
    <cofactor evidence="12 13">
        <name>Mg(2+)</name>
        <dbReference type="ChEBI" id="CHEBI:18420"/>
    </cofactor>
</comment>
<keyword evidence="4 12" id="KW-0328">Glycosyltransferase</keyword>
<dbReference type="GO" id="GO:0036380">
    <property type="term" value="F:UDP-N-acetylglucosamine-undecaprenyl-phosphate N-acetylglucosaminephosphotransferase activity"/>
    <property type="evidence" value="ECO:0007669"/>
    <property type="project" value="UniProtKB-UniRule"/>
</dbReference>
<feature type="transmembrane region" description="Helical" evidence="12">
    <location>
        <begin position="255"/>
        <end position="277"/>
    </location>
</feature>
<dbReference type="PANTHER" id="PTHR22926:SF3">
    <property type="entry name" value="UNDECAPRENYL-PHOSPHATE ALPHA-N-ACETYLGLUCOSAMINYL 1-PHOSPHATE TRANSFERASE"/>
    <property type="match status" value="1"/>
</dbReference>
<evidence type="ECO:0000256" key="6">
    <source>
        <dbReference type="ARBA" id="ARBA00022692"/>
    </source>
</evidence>
<dbReference type="InterPro" id="IPR012750">
    <property type="entry name" value="ECA_WecA-rel"/>
</dbReference>
<dbReference type="CDD" id="cd06853">
    <property type="entry name" value="GT_WecA_like"/>
    <property type="match status" value="1"/>
</dbReference>
<dbReference type="PROSITE" id="PS01348">
    <property type="entry name" value="MRAY_2"/>
    <property type="match status" value="1"/>
</dbReference>
<evidence type="ECO:0000256" key="12">
    <source>
        <dbReference type="HAMAP-Rule" id="MF_02030"/>
    </source>
</evidence>
<dbReference type="EMBL" id="BNCK01000001">
    <property type="protein sequence ID" value="GHF80804.1"/>
    <property type="molecule type" value="Genomic_DNA"/>
</dbReference>
<feature type="transmembrane region" description="Helical" evidence="12">
    <location>
        <begin position="308"/>
        <end position="328"/>
    </location>
</feature>
<comment type="pathway">
    <text evidence="12">Bacterial outer membrane biogenesis; LPS O-antigen biosynthesis.</text>
</comment>
<comment type="function">
    <text evidence="12">Catalyzes the transfer of the GlcNAc-1-phosphate moiety from UDP-GlcNAc onto the carrier lipid undecaprenyl phosphate (C55-P), yielding GlcNAc-pyrophosphoryl-undecaprenyl (GlcNAc-PP-C55).</text>
</comment>
<evidence type="ECO:0000256" key="2">
    <source>
        <dbReference type="ARBA" id="ARBA00022475"/>
    </source>
</evidence>
<dbReference type="GO" id="GO:0016757">
    <property type="term" value="F:glycosyltransferase activity"/>
    <property type="evidence" value="ECO:0007669"/>
    <property type="project" value="UniProtKB-KW"/>
</dbReference>
<evidence type="ECO:0000256" key="10">
    <source>
        <dbReference type="ARBA" id="ARBA00023136"/>
    </source>
</evidence>
<keyword evidence="6 12" id="KW-0812">Transmembrane</keyword>
<feature type="transmembrane region" description="Helical" evidence="12">
    <location>
        <begin position="224"/>
        <end position="243"/>
    </location>
</feature>
<feature type="transmembrane region" description="Helical" evidence="12">
    <location>
        <begin position="56"/>
        <end position="77"/>
    </location>
</feature>
<evidence type="ECO:0000256" key="1">
    <source>
        <dbReference type="ARBA" id="ARBA00004651"/>
    </source>
</evidence>
<proteinExistence type="inferred from homology"/>
<keyword evidence="5 12" id="KW-0808">Transferase</keyword>
<keyword evidence="13" id="KW-0479">Metal-binding</keyword>
<dbReference type="GO" id="GO:0005886">
    <property type="term" value="C:plasma membrane"/>
    <property type="evidence" value="ECO:0007669"/>
    <property type="project" value="UniProtKB-SubCell"/>
</dbReference>
<dbReference type="NCBIfam" id="TIGR02380">
    <property type="entry name" value="ECA_wecA"/>
    <property type="match status" value="1"/>
</dbReference>
<evidence type="ECO:0000256" key="11">
    <source>
        <dbReference type="ARBA" id="ARBA00023211"/>
    </source>
</evidence>
<dbReference type="GO" id="GO:0030145">
    <property type="term" value="F:manganese ion binding"/>
    <property type="evidence" value="ECO:0007669"/>
    <property type="project" value="InterPro"/>
</dbReference>
<reference evidence="14" key="1">
    <citation type="journal article" date="2014" name="Int. J. Syst. Evol. Microbiol.">
        <title>Complete genome sequence of Corynebacterium casei LMG S-19264T (=DSM 44701T), isolated from a smear-ripened cheese.</title>
        <authorList>
            <consortium name="US DOE Joint Genome Institute (JGI-PGF)"/>
            <person name="Walter F."/>
            <person name="Albersmeier A."/>
            <person name="Kalinowski J."/>
            <person name="Ruckert C."/>
        </authorList>
    </citation>
    <scope>NUCLEOTIDE SEQUENCE</scope>
    <source>
        <strain evidence="14">KCTC 42731</strain>
    </source>
</reference>
<keyword evidence="8 12" id="KW-0448">Lipopolysaccharide biosynthesis</keyword>
<evidence type="ECO:0000256" key="5">
    <source>
        <dbReference type="ARBA" id="ARBA00022679"/>
    </source>
</evidence>
<reference evidence="14" key="2">
    <citation type="submission" date="2020-09" db="EMBL/GenBank/DDBJ databases">
        <authorList>
            <person name="Sun Q."/>
            <person name="Kim S."/>
        </authorList>
    </citation>
    <scope>NUCLEOTIDE SEQUENCE</scope>
    <source>
        <strain evidence="14">KCTC 42731</strain>
    </source>
</reference>
<keyword evidence="7 12" id="KW-0460">Magnesium</keyword>
<feature type="transmembrane region" description="Helical" evidence="12">
    <location>
        <begin position="143"/>
        <end position="163"/>
    </location>
</feature>
<dbReference type="Proteomes" id="UP000623842">
    <property type="component" value="Unassembled WGS sequence"/>
</dbReference>
<dbReference type="Pfam" id="PF00953">
    <property type="entry name" value="Glycos_transf_4"/>
    <property type="match status" value="1"/>
</dbReference>
<evidence type="ECO:0000256" key="9">
    <source>
        <dbReference type="ARBA" id="ARBA00022989"/>
    </source>
</evidence>
<feature type="transmembrane region" description="Helical" evidence="12">
    <location>
        <begin position="111"/>
        <end position="131"/>
    </location>
</feature>
<feature type="transmembrane region" description="Helical" evidence="12">
    <location>
        <begin position="334"/>
        <end position="355"/>
    </location>
</feature>
<evidence type="ECO:0000256" key="7">
    <source>
        <dbReference type="ARBA" id="ARBA00022842"/>
    </source>
</evidence>
<dbReference type="GO" id="GO:0009243">
    <property type="term" value="P:O antigen biosynthetic process"/>
    <property type="evidence" value="ECO:0007669"/>
    <property type="project" value="UniProtKB-UniRule"/>
</dbReference>
<feature type="transmembrane region" description="Helical" evidence="12">
    <location>
        <begin position="83"/>
        <end position="99"/>
    </location>
</feature>
<feature type="transmembrane region" description="Helical" evidence="12">
    <location>
        <begin position="12"/>
        <end position="35"/>
    </location>
</feature>
<keyword evidence="10 12" id="KW-0472">Membrane</keyword>
<evidence type="ECO:0000256" key="3">
    <source>
        <dbReference type="ARBA" id="ARBA00022519"/>
    </source>
</evidence>
<dbReference type="InterPro" id="IPR018480">
    <property type="entry name" value="PNAcMuramoyl-5peptid_Trfase_CS"/>
</dbReference>
<dbReference type="EC" id="2.7.8.33" evidence="12"/>
<evidence type="ECO:0000313" key="14">
    <source>
        <dbReference type="EMBL" id="GHF80804.1"/>
    </source>
</evidence>
<feature type="binding site" evidence="13">
    <location>
        <position position="163"/>
    </location>
    <ligand>
        <name>Mg(2+)</name>
        <dbReference type="ChEBI" id="CHEBI:18420"/>
    </ligand>
</feature>
<gene>
    <name evidence="14" type="primary">rfe</name>
    <name evidence="12" type="synonym">wecA</name>
    <name evidence="14" type="ORF">GCM10017161_05150</name>
</gene>
<feature type="transmembrane region" description="Helical" evidence="12">
    <location>
        <begin position="196"/>
        <end position="212"/>
    </location>
</feature>
<dbReference type="PANTHER" id="PTHR22926">
    <property type="entry name" value="PHOSPHO-N-ACETYLMURAMOYL-PENTAPEPTIDE-TRANSFERASE"/>
    <property type="match status" value="1"/>
</dbReference>
<evidence type="ECO:0000313" key="15">
    <source>
        <dbReference type="Proteomes" id="UP000623842"/>
    </source>
</evidence>
<evidence type="ECO:0000256" key="8">
    <source>
        <dbReference type="ARBA" id="ARBA00022985"/>
    </source>
</evidence>
<keyword evidence="15" id="KW-1185">Reference proteome</keyword>
<evidence type="ECO:0000256" key="4">
    <source>
        <dbReference type="ARBA" id="ARBA00022676"/>
    </source>
</evidence>
<comment type="caution">
    <text evidence="14">The sequence shown here is derived from an EMBL/GenBank/DDBJ whole genome shotgun (WGS) entry which is preliminary data.</text>
</comment>
<dbReference type="AlphaFoldDB" id="A0A919BD71"/>
<accession>A0A919BD71</accession>
<comment type="subcellular location">
    <subcellularLocation>
        <location evidence="12">Cell inner membrane</location>
        <topology evidence="12">Multi-pass membrane protein</topology>
    </subcellularLocation>
    <subcellularLocation>
        <location evidence="1">Cell membrane</location>
        <topology evidence="1">Multi-pass membrane protein</topology>
    </subcellularLocation>
</comment>
<dbReference type="GO" id="GO:0044038">
    <property type="term" value="P:cell wall macromolecule biosynthetic process"/>
    <property type="evidence" value="ECO:0007669"/>
    <property type="project" value="TreeGrafter"/>
</dbReference>
<comment type="cofactor">
    <cofactor evidence="12">
        <name>Mn(2+)</name>
        <dbReference type="ChEBI" id="CHEBI:29035"/>
    </cofactor>
</comment>
<organism evidence="14 15">
    <name type="scientific">Thalassotalea marina</name>
    <dbReference type="NCBI Taxonomy" id="1673741"/>
    <lineage>
        <taxon>Bacteria</taxon>
        <taxon>Pseudomonadati</taxon>
        <taxon>Pseudomonadota</taxon>
        <taxon>Gammaproteobacteria</taxon>
        <taxon>Alteromonadales</taxon>
        <taxon>Colwelliaceae</taxon>
        <taxon>Thalassotalea</taxon>
    </lineage>
</organism>
<keyword evidence="2 12" id="KW-1003">Cell membrane</keyword>
<dbReference type="GO" id="GO:0071555">
    <property type="term" value="P:cell wall organization"/>
    <property type="evidence" value="ECO:0007669"/>
    <property type="project" value="TreeGrafter"/>
</dbReference>
<feature type="binding site" evidence="13">
    <location>
        <position position="228"/>
    </location>
    <ligand>
        <name>Mg(2+)</name>
        <dbReference type="ChEBI" id="CHEBI:18420"/>
    </ligand>
</feature>
<sequence length="369" mass="40505">MSLLLVTFQGFIMIETLSALFVTFVVSIATIKILLPLAPQIGLVDLPNARKKHDGAIPLIGGISIYTGVLIASTFFLEQSQLFNLYFISSALLVFIGTMDDIYDLKVAPRLIFQGLVATIMVFGAGIYIHDFGNIFMTGNVDIGSYGMLFTILACIACINAYNMIDGIDGLAGSMSIVTIASVAILTFLNDTTADLLLPMILIVATIPYLFYNVSTRNPRGKKIFMGDAGSMFIGLTVIWLLVVGTQETYIGKPSFNAVTALWIIAIPIMDMLAIMIRRVVNGDSPFKADNGHIHHLLLRIGMKSRKALWNISTLSIAFALIGILGEYKNVHESIMLIAFLCILSIYCLVSIFAWRFVEHKDRNLLASK</sequence>
<comment type="similarity">
    <text evidence="12">Belongs to the glycosyltransferase 4 family. WecA subfamily.</text>
</comment>
<name>A0A919BD71_9GAMM</name>
<keyword evidence="3 12" id="KW-0997">Cell inner membrane</keyword>
<dbReference type="HAMAP" id="MF_02030">
    <property type="entry name" value="WecA_Gammaproteo"/>
    <property type="match status" value="1"/>
</dbReference>
<keyword evidence="11 12" id="KW-0464">Manganese</keyword>
<dbReference type="GO" id="GO:0000287">
    <property type="term" value="F:magnesium ion binding"/>
    <property type="evidence" value="ECO:0007669"/>
    <property type="project" value="InterPro"/>
</dbReference>
<protein>
    <recommendedName>
        <fullName evidence="12">Undecaprenyl-phosphate alpha-N-acetylglucosaminyl 1-phosphate transferase</fullName>
        <ecNumber evidence="12">2.7.8.33</ecNumber>
    </recommendedName>
    <alternativeName>
        <fullName evidence="12">UDP-GlcNAc:undecaprenyl-phosphate GlcNAc-1-phosphate transferase</fullName>
    </alternativeName>
    <alternativeName>
        <fullName evidence="12">Undecaprenyl-phosphate GlcNAc-1-phosphate transferase</fullName>
    </alternativeName>
</protein>
<dbReference type="InterPro" id="IPR000715">
    <property type="entry name" value="Glycosyl_transferase_4"/>
</dbReference>
<keyword evidence="9 12" id="KW-1133">Transmembrane helix</keyword>
<dbReference type="GO" id="GO:0009276">
    <property type="term" value="C:Gram-negative-bacterium-type cell wall"/>
    <property type="evidence" value="ECO:0007669"/>
    <property type="project" value="InterPro"/>
</dbReference>
<evidence type="ECO:0000256" key="13">
    <source>
        <dbReference type="PIRSR" id="PIRSR600715-1"/>
    </source>
</evidence>